<dbReference type="EMBL" id="JACCFJ010000001">
    <property type="protein sequence ID" value="NYI84071.1"/>
    <property type="molecule type" value="Genomic_DNA"/>
</dbReference>
<comment type="caution">
    <text evidence="1">The sequence shown here is derived from an EMBL/GenBank/DDBJ whole genome shotgun (WGS) entry which is preliminary data.</text>
</comment>
<keyword evidence="2" id="KW-1185">Reference proteome</keyword>
<dbReference type="Gene3D" id="1.10.520.40">
    <property type="entry name" value="CRISPR-associated protein Cse2"/>
    <property type="match status" value="1"/>
</dbReference>
<evidence type="ECO:0000313" key="2">
    <source>
        <dbReference type="Proteomes" id="UP000587002"/>
    </source>
</evidence>
<dbReference type="NCBIfam" id="TIGR02548">
    <property type="entry name" value="casB_cse2"/>
    <property type="match status" value="1"/>
</dbReference>
<dbReference type="CDD" id="cd09731">
    <property type="entry name" value="Cse2_I-E"/>
    <property type="match status" value="1"/>
</dbReference>
<reference evidence="1 2" key="1">
    <citation type="submission" date="2020-07" db="EMBL/GenBank/DDBJ databases">
        <title>Sequencing the genomes of 1000 actinobacteria strains.</title>
        <authorList>
            <person name="Klenk H.-P."/>
        </authorList>
    </citation>
    <scope>NUCLEOTIDE SEQUENCE [LARGE SCALE GENOMIC DNA]</scope>
    <source>
        <strain evidence="1 2">DSM 44065</strain>
    </source>
</reference>
<gene>
    <name evidence="1" type="ORF">HNR68_002701</name>
</gene>
<name>A0A853ARM0_9PSEU</name>
<dbReference type="InterPro" id="IPR013382">
    <property type="entry name" value="CRISPR-assoc_prot_Cse2"/>
</dbReference>
<dbReference type="Pfam" id="PF09485">
    <property type="entry name" value="CRISPR_Cse2"/>
    <property type="match status" value="1"/>
</dbReference>
<dbReference type="AlphaFoldDB" id="A0A853ARM0"/>
<organism evidence="1 2">
    <name type="scientific">Saccharopolyspora hordei</name>
    <dbReference type="NCBI Taxonomy" id="1838"/>
    <lineage>
        <taxon>Bacteria</taxon>
        <taxon>Bacillati</taxon>
        <taxon>Actinomycetota</taxon>
        <taxon>Actinomycetes</taxon>
        <taxon>Pseudonocardiales</taxon>
        <taxon>Pseudonocardiaceae</taxon>
        <taxon>Saccharopolyspora</taxon>
    </lineage>
</organism>
<sequence>MTDRTRTRYWNERVKSDGTWRRDPNTGEPMRPPGEDLAAMRSGLGRPAGSVPALWPFYTCPIDDHAAMRGEVSVEQAAEHAALALFGLHQQAQRDPMHRPGVNLGQALKVLRDKEAEKASRGSRDSEKRARSSMALDVRFNAAATATSVSALLYRLRGLISQLRDISQPVDYDRLMDDIREWHYPDSRLRVRSRWGLGYYVWKSPSASTGSHFPG</sequence>
<protein>
    <submittedName>
        <fullName evidence="1">CRISPR system Cascade subunit CasB</fullName>
    </submittedName>
</protein>
<dbReference type="InterPro" id="IPR038287">
    <property type="entry name" value="Cse2_sf"/>
</dbReference>
<accession>A0A853ARM0</accession>
<evidence type="ECO:0000313" key="1">
    <source>
        <dbReference type="EMBL" id="NYI84071.1"/>
    </source>
</evidence>
<dbReference type="Proteomes" id="UP000587002">
    <property type="component" value="Unassembled WGS sequence"/>
</dbReference>
<dbReference type="RefSeq" id="WP_179720981.1">
    <property type="nucleotide sequence ID" value="NZ_BAABFH010000001.1"/>
</dbReference>
<proteinExistence type="predicted"/>